<comment type="caution">
    <text evidence="15">Lacks conserved residue(s) required for the propagation of feature annotation.</text>
</comment>
<dbReference type="OrthoDB" id="5975154at2759"/>
<keyword evidence="13 15" id="KW-0407">Ion channel</keyword>
<evidence type="ECO:0000259" key="16">
    <source>
        <dbReference type="Pfam" id="PF02931"/>
    </source>
</evidence>
<keyword evidence="11" id="KW-0325">Glycoprotein</keyword>
<dbReference type="Proteomes" id="UP000230750">
    <property type="component" value="Unassembled WGS sequence"/>
</dbReference>
<comment type="similarity">
    <text evidence="1">Belongs to the ligand-gated ion channel (TC 1.A.9) family. Acetylcholine receptor (TC 1.A.9.1) subfamily.</text>
</comment>
<dbReference type="Pfam" id="PF02931">
    <property type="entry name" value="Neur_chan_LBD"/>
    <property type="match status" value="1"/>
</dbReference>
<feature type="domain" description="Neurotransmitter-gated ion-channel ligand-binding" evidence="16">
    <location>
        <begin position="7"/>
        <end position="179"/>
    </location>
</feature>
<evidence type="ECO:0000256" key="1">
    <source>
        <dbReference type="ARBA" id="ARBA00009237"/>
    </source>
</evidence>
<proteinExistence type="inferred from homology"/>
<dbReference type="SUPFAM" id="SSF90112">
    <property type="entry name" value="Neurotransmitter-gated ion-channel transmembrane pore"/>
    <property type="match status" value="1"/>
</dbReference>
<evidence type="ECO:0000256" key="10">
    <source>
        <dbReference type="ARBA" id="ARBA00023170"/>
    </source>
</evidence>
<dbReference type="InterPro" id="IPR006201">
    <property type="entry name" value="Neur_channel"/>
</dbReference>
<reference evidence="18 19" key="1">
    <citation type="journal article" date="2017" name="PLoS Biol.">
        <title>The sea cucumber genome provides insights into morphological evolution and visceral regeneration.</title>
        <authorList>
            <person name="Zhang X."/>
            <person name="Sun L."/>
            <person name="Yuan J."/>
            <person name="Sun Y."/>
            <person name="Gao Y."/>
            <person name="Zhang L."/>
            <person name="Li S."/>
            <person name="Dai H."/>
            <person name="Hamel J.F."/>
            <person name="Liu C."/>
            <person name="Yu Y."/>
            <person name="Liu S."/>
            <person name="Lin W."/>
            <person name="Guo K."/>
            <person name="Jin S."/>
            <person name="Xu P."/>
            <person name="Storey K.B."/>
            <person name="Huan P."/>
            <person name="Zhang T."/>
            <person name="Zhou Y."/>
            <person name="Zhang J."/>
            <person name="Lin C."/>
            <person name="Li X."/>
            <person name="Xing L."/>
            <person name="Huo D."/>
            <person name="Sun M."/>
            <person name="Wang L."/>
            <person name="Mercier A."/>
            <person name="Li F."/>
            <person name="Yang H."/>
            <person name="Xiang J."/>
        </authorList>
    </citation>
    <scope>NUCLEOTIDE SEQUENCE [LARGE SCALE GENOMIC DNA]</scope>
    <source>
        <strain evidence="18">Shaxun</strain>
        <tissue evidence="18">Muscle</tissue>
    </source>
</reference>
<dbReference type="FunFam" id="2.70.170.10:FF:000016">
    <property type="entry name" value="Nicotinic acetylcholine receptor subunit"/>
    <property type="match status" value="1"/>
</dbReference>
<evidence type="ECO:0000256" key="15">
    <source>
        <dbReference type="RuleBase" id="RU000687"/>
    </source>
</evidence>
<evidence type="ECO:0000256" key="4">
    <source>
        <dbReference type="ARBA" id="ARBA00022692"/>
    </source>
</evidence>
<evidence type="ECO:0000256" key="7">
    <source>
        <dbReference type="ARBA" id="ARBA00023065"/>
    </source>
</evidence>
<keyword evidence="10 18" id="KW-0675">Receptor</keyword>
<keyword evidence="3" id="KW-1003">Cell membrane</keyword>
<keyword evidence="7 15" id="KW-0406">Ion transport</keyword>
<dbReference type="Gene3D" id="2.70.170.10">
    <property type="entry name" value="Neurotransmitter-gated ion-channel ligand-binding domain"/>
    <property type="match status" value="1"/>
</dbReference>
<keyword evidence="2 15" id="KW-0813">Transport</keyword>
<evidence type="ECO:0000256" key="5">
    <source>
        <dbReference type="ARBA" id="ARBA00022989"/>
    </source>
</evidence>
<dbReference type="SUPFAM" id="SSF63712">
    <property type="entry name" value="Nicotinic receptor ligand binding domain-like"/>
    <property type="match status" value="1"/>
</dbReference>
<dbReference type="PRINTS" id="PR00252">
    <property type="entry name" value="NRIONCHANNEL"/>
</dbReference>
<accession>A0A2G8KDW0</accession>
<dbReference type="Pfam" id="PF02932">
    <property type="entry name" value="Neur_chan_memb"/>
    <property type="match status" value="1"/>
</dbReference>
<feature type="transmembrane region" description="Helical" evidence="15">
    <location>
        <begin position="211"/>
        <end position="229"/>
    </location>
</feature>
<keyword evidence="8 15" id="KW-0472">Membrane</keyword>
<keyword evidence="12" id="KW-1071">Ligand-gated ion channel</keyword>
<comment type="subcellular location">
    <subcellularLocation>
        <location evidence="14">Synaptic cell membrane</location>
        <topology evidence="14">Multi-pass membrane protein</topology>
    </subcellularLocation>
</comment>
<keyword evidence="6" id="KW-0770">Synapse</keyword>
<keyword evidence="9" id="KW-1015">Disulfide bond</keyword>
<feature type="transmembrane region" description="Helical" evidence="15">
    <location>
        <begin position="241"/>
        <end position="262"/>
    </location>
</feature>
<dbReference type="GO" id="GO:0045211">
    <property type="term" value="C:postsynaptic membrane"/>
    <property type="evidence" value="ECO:0007669"/>
    <property type="project" value="InterPro"/>
</dbReference>
<dbReference type="PANTHER" id="PTHR18945">
    <property type="entry name" value="NEUROTRANSMITTER GATED ION CHANNEL"/>
    <property type="match status" value="1"/>
</dbReference>
<gene>
    <name evidence="18" type="ORF">BSL78_16940</name>
</gene>
<protein>
    <submittedName>
        <fullName evidence="18">Putative neuronal acetylcholine receptor subunit alpha-3</fullName>
    </submittedName>
</protein>
<evidence type="ECO:0000256" key="6">
    <source>
        <dbReference type="ARBA" id="ARBA00023018"/>
    </source>
</evidence>
<dbReference type="EMBL" id="MRZV01000660">
    <property type="protein sequence ID" value="PIK46198.1"/>
    <property type="molecule type" value="Genomic_DNA"/>
</dbReference>
<keyword evidence="19" id="KW-1185">Reference proteome</keyword>
<evidence type="ECO:0000256" key="14">
    <source>
        <dbReference type="ARBA" id="ARBA00034099"/>
    </source>
</evidence>
<evidence type="ECO:0000313" key="19">
    <source>
        <dbReference type="Proteomes" id="UP000230750"/>
    </source>
</evidence>
<dbReference type="CDD" id="cd18997">
    <property type="entry name" value="LGIC_ECD_nAChR"/>
    <property type="match status" value="1"/>
</dbReference>
<evidence type="ECO:0000256" key="11">
    <source>
        <dbReference type="ARBA" id="ARBA00023180"/>
    </source>
</evidence>
<dbReference type="GO" id="GO:0022848">
    <property type="term" value="F:acetylcholine-gated monoatomic cation-selective channel activity"/>
    <property type="evidence" value="ECO:0007669"/>
    <property type="project" value="InterPro"/>
</dbReference>
<keyword evidence="5 15" id="KW-1133">Transmembrane helix</keyword>
<dbReference type="InterPro" id="IPR002394">
    <property type="entry name" value="Nicotinic_acetylcholine_rcpt"/>
</dbReference>
<evidence type="ECO:0000256" key="2">
    <source>
        <dbReference type="ARBA" id="ARBA00022448"/>
    </source>
</evidence>
<dbReference type="PROSITE" id="PS00236">
    <property type="entry name" value="NEUROTR_ION_CHANNEL"/>
    <property type="match status" value="1"/>
</dbReference>
<evidence type="ECO:0000256" key="3">
    <source>
        <dbReference type="ARBA" id="ARBA00022475"/>
    </source>
</evidence>
<dbReference type="STRING" id="307972.A0A2G8KDW0"/>
<dbReference type="InterPro" id="IPR036719">
    <property type="entry name" value="Neuro-gated_channel_TM_sf"/>
</dbReference>
<evidence type="ECO:0000256" key="13">
    <source>
        <dbReference type="ARBA" id="ARBA00023303"/>
    </source>
</evidence>
<name>A0A2G8KDW0_STIJA</name>
<evidence type="ECO:0000256" key="12">
    <source>
        <dbReference type="ARBA" id="ARBA00023286"/>
    </source>
</evidence>
<dbReference type="GO" id="GO:0004888">
    <property type="term" value="F:transmembrane signaling receptor activity"/>
    <property type="evidence" value="ECO:0007669"/>
    <property type="project" value="InterPro"/>
</dbReference>
<organism evidence="18 19">
    <name type="scientific">Stichopus japonicus</name>
    <name type="common">Sea cucumber</name>
    <dbReference type="NCBI Taxonomy" id="307972"/>
    <lineage>
        <taxon>Eukaryota</taxon>
        <taxon>Metazoa</taxon>
        <taxon>Echinodermata</taxon>
        <taxon>Eleutherozoa</taxon>
        <taxon>Echinozoa</taxon>
        <taxon>Holothuroidea</taxon>
        <taxon>Aspidochirotacea</taxon>
        <taxon>Aspidochirotida</taxon>
        <taxon>Stichopodidae</taxon>
        <taxon>Apostichopus</taxon>
    </lineage>
</organism>
<feature type="domain" description="Neurotransmitter-gated ion-channel transmembrane" evidence="17">
    <location>
        <begin position="186"/>
        <end position="299"/>
    </location>
</feature>
<dbReference type="Gene3D" id="1.20.58.390">
    <property type="entry name" value="Neurotransmitter-gated ion-channel transmembrane domain"/>
    <property type="match status" value="1"/>
</dbReference>
<dbReference type="InterPro" id="IPR036734">
    <property type="entry name" value="Neur_chan_lig-bd_sf"/>
</dbReference>
<evidence type="ECO:0000259" key="17">
    <source>
        <dbReference type="Pfam" id="PF02932"/>
    </source>
</evidence>
<keyword evidence="4 15" id="KW-0812">Transmembrane</keyword>
<dbReference type="InterPro" id="IPR018000">
    <property type="entry name" value="Neurotransmitter_ion_chnl_CS"/>
</dbReference>
<dbReference type="InterPro" id="IPR038050">
    <property type="entry name" value="Neuro_actylchol_rec"/>
</dbReference>
<evidence type="ECO:0000256" key="9">
    <source>
        <dbReference type="ARBA" id="ARBA00023157"/>
    </source>
</evidence>
<dbReference type="InterPro" id="IPR006202">
    <property type="entry name" value="Neur_chan_lig-bd"/>
</dbReference>
<evidence type="ECO:0000256" key="8">
    <source>
        <dbReference type="ARBA" id="ARBA00023136"/>
    </source>
</evidence>
<comment type="caution">
    <text evidence="18">The sequence shown here is derived from an EMBL/GenBank/DDBJ whole genome shotgun (WGS) entry which is preliminary data.</text>
</comment>
<sequence length="339" mass="39750">MELNELRVFKELNVRTQLLTTKVWIMLVWYDYKLKWDPDEYGNITQIKTPSSYLWLPDILMYNNANGSYDVNQHTSPSISYTGEIRWYPPAVYQSACKIDVRYFPFDEQTCILKFGSWTYTEDHLNLIPMDAQVRERDFWPNEEWMIMDAPCERNSVKYPCCDGKYVDVTCSFLLRRQPVYHVAYLLLPCGLISFNTILVFYLPPLMSEKMSLCTSVMLSMVWFMLLITQRIPSNALNLPFIVQYLLFSLAVVVTSLIYNVCIINMKNRHPIAHPMPKWCRSLFLMTLPPFVGLKNQRGGRKLTKNPQTLGLLHYKLNGSQYHTLRKIQVQGTPTRHLI</sequence>
<feature type="transmembrane region" description="Helical" evidence="15">
    <location>
        <begin position="183"/>
        <end position="204"/>
    </location>
</feature>
<dbReference type="AlphaFoldDB" id="A0A2G8KDW0"/>
<dbReference type="PRINTS" id="PR00254">
    <property type="entry name" value="NICOTINICR"/>
</dbReference>
<dbReference type="InterPro" id="IPR006029">
    <property type="entry name" value="Neurotrans-gated_channel_TM"/>
</dbReference>
<evidence type="ECO:0000313" key="18">
    <source>
        <dbReference type="EMBL" id="PIK46198.1"/>
    </source>
</evidence>